<evidence type="ECO:0000313" key="2">
    <source>
        <dbReference type="Proteomes" id="UP000649753"/>
    </source>
</evidence>
<comment type="caution">
    <text evidence="1">The sequence shown here is derived from an EMBL/GenBank/DDBJ whole genome shotgun (WGS) entry which is preliminary data.</text>
</comment>
<evidence type="ECO:0000313" key="1">
    <source>
        <dbReference type="EMBL" id="MBE1492167.1"/>
    </source>
</evidence>
<proteinExistence type="predicted"/>
<protein>
    <recommendedName>
        <fullName evidence="3">ESX-1 secretion-associated protein</fullName>
    </recommendedName>
</protein>
<reference evidence="1" key="1">
    <citation type="submission" date="2020-10" db="EMBL/GenBank/DDBJ databases">
        <title>Sequencing the genomes of 1000 actinobacteria strains.</title>
        <authorList>
            <person name="Klenk H.-P."/>
        </authorList>
    </citation>
    <scope>NUCLEOTIDE SEQUENCE</scope>
    <source>
        <strain evidence="1">DSM 46832</strain>
    </source>
</reference>
<gene>
    <name evidence="1" type="ORF">H4W31_007805</name>
</gene>
<accession>A0A927R254</accession>
<dbReference type="Proteomes" id="UP000649753">
    <property type="component" value="Unassembled WGS sequence"/>
</dbReference>
<dbReference type="EMBL" id="JADBEB010000001">
    <property type="protein sequence ID" value="MBE1492167.1"/>
    <property type="molecule type" value="Genomic_DNA"/>
</dbReference>
<evidence type="ECO:0008006" key="3">
    <source>
        <dbReference type="Google" id="ProtNLM"/>
    </source>
</evidence>
<dbReference type="RefSeq" id="WP_192771117.1">
    <property type="nucleotide sequence ID" value="NZ_JADBEB010000001.1"/>
</dbReference>
<name>A0A927R254_9ACTN</name>
<dbReference type="AlphaFoldDB" id="A0A927R254"/>
<keyword evidence="2" id="KW-1185">Reference proteome</keyword>
<organism evidence="1 2">
    <name type="scientific">Plantactinospora soyae</name>
    <dbReference type="NCBI Taxonomy" id="1544732"/>
    <lineage>
        <taxon>Bacteria</taxon>
        <taxon>Bacillati</taxon>
        <taxon>Actinomycetota</taxon>
        <taxon>Actinomycetes</taxon>
        <taxon>Micromonosporales</taxon>
        <taxon>Micromonosporaceae</taxon>
        <taxon>Plantactinospora</taxon>
    </lineage>
</organism>
<sequence>MTDYDWMSEESVEAATDGIRAEAKKWFGFSDKMETVAQSMAGLTLGPTAFMVIDPGTALMTATDQHGAYTKTHGWLTGLFRDAAKKFDQFGNALNKCADEYDRTDGRSAASFDKIAKS</sequence>